<name>A0A8G1ZEJ6_9SPHN</name>
<feature type="transmembrane region" description="Helical" evidence="1">
    <location>
        <begin position="232"/>
        <end position="263"/>
    </location>
</feature>
<protein>
    <submittedName>
        <fullName evidence="2">Oligosaccharide repeat unit polymerase</fullName>
    </submittedName>
</protein>
<feature type="transmembrane region" description="Helical" evidence="1">
    <location>
        <begin position="275"/>
        <end position="293"/>
    </location>
</feature>
<comment type="caution">
    <text evidence="2">The sequence shown here is derived from an EMBL/GenBank/DDBJ whole genome shotgun (WGS) entry which is preliminary data.</text>
</comment>
<organism evidence="2 3">
    <name type="scientific">Sphingobium cupriresistens</name>
    <dbReference type="NCBI Taxonomy" id="1132417"/>
    <lineage>
        <taxon>Bacteria</taxon>
        <taxon>Pseudomonadati</taxon>
        <taxon>Pseudomonadota</taxon>
        <taxon>Alphaproteobacteria</taxon>
        <taxon>Sphingomonadales</taxon>
        <taxon>Sphingomonadaceae</taxon>
        <taxon>Sphingobium</taxon>
    </lineage>
</organism>
<keyword evidence="1" id="KW-0472">Membrane</keyword>
<dbReference type="EMBL" id="SEOO01000054">
    <property type="protein sequence ID" value="RYM06814.1"/>
    <property type="molecule type" value="Genomic_DNA"/>
</dbReference>
<accession>A0A8G1ZEJ6</accession>
<feature type="transmembrane region" description="Helical" evidence="1">
    <location>
        <begin position="20"/>
        <end position="38"/>
    </location>
</feature>
<sequence length="463" mass="51779">MKNAGQLNDSKTLRSYSKILLGAVLLILYVWIFTHLYVENIYPRWRYFGFRLGVDNGNSYKIGLICIFAGYIFIPREAKMASDYVLWLLFVLAFVPIQITFGLSDSIPNGGVYYQIALLISFIISTFIARLSGRISWVMQAPNRKSENSRKQTRPGAFKRLFIMASAIVVLLLVFRFRSIMTLAGIEDVYAQRAAAYEFGIGAFFGYLILWVTYLFSPLIIAIGLVEGKKRLIFLAILMFLAIYMITASKTTFVIAAFCISIHFLNRLSLPKNMYLLFFFPIIPMIIAMAFEFSNSTYIGIASAYIVDQIVIRGIAIQAMIFNLYVEFFYNNPVTYYSHVTGISSIIKYPYDLPVGRVISVYQYGNPDANANSGIWATDGVAAAGPIGIIIVGFMLGIFLGFANRFTKNVDQQFLSIAMVPLAMLMVNASLFTTLASGGGCLLVLLVQNLWKDVIPATSMLPA</sequence>
<feature type="transmembrane region" description="Helical" evidence="1">
    <location>
        <begin position="86"/>
        <end position="104"/>
    </location>
</feature>
<evidence type="ECO:0000256" key="1">
    <source>
        <dbReference type="SAM" id="Phobius"/>
    </source>
</evidence>
<feature type="transmembrane region" description="Helical" evidence="1">
    <location>
        <begin position="58"/>
        <end position="74"/>
    </location>
</feature>
<evidence type="ECO:0000313" key="2">
    <source>
        <dbReference type="EMBL" id="RYM06814.1"/>
    </source>
</evidence>
<reference evidence="2 3" key="1">
    <citation type="submission" date="2019-02" db="EMBL/GenBank/DDBJ databases">
        <authorList>
            <person name="Feng G."/>
        </authorList>
    </citation>
    <scope>NUCLEOTIDE SEQUENCE [LARGE SCALE GENOMIC DNA]</scope>
    <source>
        <strain evidence="2 3">CCTCC AB 2011146</strain>
    </source>
</reference>
<feature type="transmembrane region" description="Helical" evidence="1">
    <location>
        <begin position="305"/>
        <end position="326"/>
    </location>
</feature>
<feature type="transmembrane region" description="Helical" evidence="1">
    <location>
        <begin position="414"/>
        <end position="447"/>
    </location>
</feature>
<feature type="transmembrane region" description="Helical" evidence="1">
    <location>
        <begin position="116"/>
        <end position="137"/>
    </location>
</feature>
<dbReference type="AlphaFoldDB" id="A0A8G1ZEJ6"/>
<feature type="transmembrane region" description="Helical" evidence="1">
    <location>
        <begin position="199"/>
        <end position="225"/>
    </location>
</feature>
<keyword evidence="1" id="KW-1133">Transmembrane helix</keyword>
<keyword evidence="1" id="KW-0812">Transmembrane</keyword>
<evidence type="ECO:0000313" key="3">
    <source>
        <dbReference type="Proteomes" id="UP000291572"/>
    </source>
</evidence>
<feature type="transmembrane region" description="Helical" evidence="1">
    <location>
        <begin position="381"/>
        <end position="402"/>
    </location>
</feature>
<dbReference type="Proteomes" id="UP000291572">
    <property type="component" value="Unassembled WGS sequence"/>
</dbReference>
<dbReference type="OrthoDB" id="8191324at2"/>
<proteinExistence type="predicted"/>
<gene>
    <name evidence="2" type="ORF">EWH12_19750</name>
</gene>
<dbReference type="RefSeq" id="WP_129927577.1">
    <property type="nucleotide sequence ID" value="NZ_SEOO01000054.1"/>
</dbReference>
<feature type="transmembrane region" description="Helical" evidence="1">
    <location>
        <begin position="158"/>
        <end position="179"/>
    </location>
</feature>